<organism evidence="1 2">
    <name type="scientific">Canavalia gladiata</name>
    <name type="common">Sword bean</name>
    <name type="synonym">Dolichos gladiatus</name>
    <dbReference type="NCBI Taxonomy" id="3824"/>
    <lineage>
        <taxon>Eukaryota</taxon>
        <taxon>Viridiplantae</taxon>
        <taxon>Streptophyta</taxon>
        <taxon>Embryophyta</taxon>
        <taxon>Tracheophyta</taxon>
        <taxon>Spermatophyta</taxon>
        <taxon>Magnoliopsida</taxon>
        <taxon>eudicotyledons</taxon>
        <taxon>Gunneridae</taxon>
        <taxon>Pentapetalae</taxon>
        <taxon>rosids</taxon>
        <taxon>fabids</taxon>
        <taxon>Fabales</taxon>
        <taxon>Fabaceae</taxon>
        <taxon>Papilionoideae</taxon>
        <taxon>50 kb inversion clade</taxon>
        <taxon>NPAAA clade</taxon>
        <taxon>indigoferoid/millettioid clade</taxon>
        <taxon>Phaseoleae</taxon>
        <taxon>Canavalia</taxon>
    </lineage>
</organism>
<reference evidence="1 2" key="1">
    <citation type="submission" date="2024-01" db="EMBL/GenBank/DDBJ databases">
        <title>The genomes of 5 underutilized Papilionoideae crops provide insights into root nodulation and disease resistanc.</title>
        <authorList>
            <person name="Jiang F."/>
        </authorList>
    </citation>
    <scope>NUCLEOTIDE SEQUENCE [LARGE SCALE GENOMIC DNA]</scope>
    <source>
        <strain evidence="1">LVBAO_FW01</strain>
        <tissue evidence="1">Leaves</tissue>
    </source>
</reference>
<comment type="caution">
    <text evidence="1">The sequence shown here is derived from an EMBL/GenBank/DDBJ whole genome shotgun (WGS) entry which is preliminary data.</text>
</comment>
<dbReference type="AlphaFoldDB" id="A0AAN9M7S3"/>
<evidence type="ECO:0000313" key="1">
    <source>
        <dbReference type="EMBL" id="KAK7349855.1"/>
    </source>
</evidence>
<dbReference type="Proteomes" id="UP001367508">
    <property type="component" value="Unassembled WGS sequence"/>
</dbReference>
<gene>
    <name evidence="1" type="ORF">VNO77_07620</name>
</gene>
<dbReference type="EMBL" id="JAYMYQ010000002">
    <property type="protein sequence ID" value="KAK7349855.1"/>
    <property type="molecule type" value="Genomic_DNA"/>
</dbReference>
<sequence length="77" mass="8944">MARDLDLNLGSRTITLSYSNPYLMRMLRKISLRSFEPSWPEQCSRLAPEFSELFHQNLESIFPSSAMAPFFFESPPL</sequence>
<accession>A0AAN9M7S3</accession>
<evidence type="ECO:0000313" key="2">
    <source>
        <dbReference type="Proteomes" id="UP001367508"/>
    </source>
</evidence>
<protein>
    <submittedName>
        <fullName evidence="1">Uncharacterized protein</fullName>
    </submittedName>
</protein>
<keyword evidence="2" id="KW-1185">Reference proteome</keyword>
<proteinExistence type="predicted"/>
<name>A0AAN9M7S3_CANGL</name>